<evidence type="ECO:0000313" key="2">
    <source>
        <dbReference type="Proteomes" id="UP000008793"/>
    </source>
</evidence>
<name>D8MJR6_ERWBE</name>
<dbReference type="AlphaFoldDB" id="D8MJR6"/>
<sequence length="63" mass="6878">MSLSIGKNQGSITVTLIVLSISCKKAKNDRLESSWRNVLQPTFINSWLKVAGMNKMSHASAEG</sequence>
<dbReference type="PROSITE" id="PS51257">
    <property type="entry name" value="PROKAR_LIPOPROTEIN"/>
    <property type="match status" value="1"/>
</dbReference>
<dbReference type="Proteomes" id="UP000008793">
    <property type="component" value="Plasmid pEB170"/>
</dbReference>
<keyword evidence="2" id="KW-1185">Reference proteome</keyword>
<evidence type="ECO:0000313" key="1">
    <source>
        <dbReference type="EMBL" id="CAX53514.1"/>
    </source>
</evidence>
<reference evidence="1 2" key="1">
    <citation type="journal article" date="2010" name="BMC Genomics">
        <title>Genome comparison of the epiphytic bacteria Erwinia billingiae and E. tasmaniensis with the pear pathogen E. pyrifoliae.</title>
        <authorList>
            <person name="Kube M."/>
            <person name="Migdoll A.M."/>
            <person name="Gehring I."/>
            <person name="Heitmann K."/>
            <person name="Mayer Y."/>
            <person name="Kuhl H."/>
            <person name="Knaust F."/>
            <person name="Geider K."/>
            <person name="Reinhardt R."/>
        </authorList>
    </citation>
    <scope>NUCLEOTIDE SEQUENCE [LARGE SCALE GENOMIC DNA]</scope>
    <source>
        <strain evidence="1">Eb661</strain>
        <plasmid evidence="1 2">pEB170</plasmid>
    </source>
</reference>
<organism evidence="2">
    <name type="scientific">Erwinia billingiae (strain Eb661)</name>
    <dbReference type="NCBI Taxonomy" id="634500"/>
    <lineage>
        <taxon>Bacteria</taxon>
        <taxon>Pseudomonadati</taxon>
        <taxon>Pseudomonadota</taxon>
        <taxon>Gammaproteobacteria</taxon>
        <taxon>Enterobacterales</taxon>
        <taxon>Erwiniaceae</taxon>
        <taxon>Erwinia</taxon>
    </lineage>
</organism>
<evidence type="ECO:0008006" key="3">
    <source>
        <dbReference type="Google" id="ProtNLM"/>
    </source>
</evidence>
<proteinExistence type="predicted"/>
<dbReference type="HOGENOM" id="CLU_2878943_0_0_6"/>
<keyword evidence="1" id="KW-0614">Plasmid</keyword>
<geneLocation type="plasmid" evidence="1 2">
    <name>pEB170</name>
</geneLocation>
<dbReference type="KEGG" id="ebi:EbC_pEb17200610"/>
<gene>
    <name evidence="1" type="ordered locus">EbC_pEb17200610</name>
</gene>
<accession>D8MJR6</accession>
<protein>
    <recommendedName>
        <fullName evidence="3">Lipoprotein</fullName>
    </recommendedName>
</protein>
<dbReference type="EMBL" id="FP236830">
    <property type="protein sequence ID" value="CAX53514.1"/>
    <property type="molecule type" value="Genomic_DNA"/>
</dbReference>